<dbReference type="EC" id="2.7.13.3" evidence="4"/>
<evidence type="ECO:0000256" key="3">
    <source>
        <dbReference type="ARBA" id="ARBA00004496"/>
    </source>
</evidence>
<comment type="subcellular location">
    <subcellularLocation>
        <location evidence="3">Cytoplasm</location>
    </subcellularLocation>
</comment>
<dbReference type="Proteomes" id="UP000237640">
    <property type="component" value="Unassembled WGS sequence"/>
</dbReference>
<evidence type="ECO:0000256" key="5">
    <source>
        <dbReference type="ARBA" id="ARBA00017322"/>
    </source>
</evidence>
<feature type="coiled-coil region" evidence="19">
    <location>
        <begin position="477"/>
        <end position="511"/>
    </location>
</feature>
<keyword evidence="15" id="KW-0902">Two-component regulatory system</keyword>
<keyword evidence="9" id="KW-0808">Transferase</keyword>
<evidence type="ECO:0000256" key="18">
    <source>
        <dbReference type="ARBA" id="ARBA00030800"/>
    </source>
</evidence>
<evidence type="ECO:0000256" key="19">
    <source>
        <dbReference type="SAM" id="Coils"/>
    </source>
</evidence>
<dbReference type="SUPFAM" id="SSF48452">
    <property type="entry name" value="TPR-like"/>
    <property type="match status" value="2"/>
</dbReference>
<comment type="catalytic activity">
    <reaction evidence="1">
        <text>ATP + protein L-histidine = ADP + protein N-phospho-L-histidine.</text>
        <dbReference type="EC" id="2.7.13.3"/>
    </reaction>
</comment>
<dbReference type="PROSITE" id="PS50109">
    <property type="entry name" value="HIS_KIN"/>
    <property type="match status" value="1"/>
</dbReference>
<keyword evidence="16" id="KW-0411">Iron-sulfur</keyword>
<evidence type="ECO:0000256" key="10">
    <source>
        <dbReference type="ARBA" id="ARBA00022723"/>
    </source>
</evidence>
<evidence type="ECO:0000256" key="12">
    <source>
        <dbReference type="ARBA" id="ARBA00022777"/>
    </source>
</evidence>
<dbReference type="Pfam" id="PF07730">
    <property type="entry name" value="HisKA_3"/>
    <property type="match status" value="1"/>
</dbReference>
<dbReference type="InterPro" id="IPR011712">
    <property type="entry name" value="Sig_transdc_His_kin_sub3_dim/P"/>
</dbReference>
<evidence type="ECO:0000259" key="21">
    <source>
        <dbReference type="PROSITE" id="PS50109"/>
    </source>
</evidence>
<keyword evidence="14" id="KW-0408">Iron</keyword>
<evidence type="ECO:0000256" key="14">
    <source>
        <dbReference type="ARBA" id="ARBA00023004"/>
    </source>
</evidence>
<feature type="transmembrane region" description="Helical" evidence="20">
    <location>
        <begin position="387"/>
        <end position="407"/>
    </location>
</feature>
<keyword evidence="23" id="KW-1185">Reference proteome</keyword>
<name>A0A2T0MAM3_9FLAO</name>
<dbReference type="GO" id="GO:0046983">
    <property type="term" value="F:protein dimerization activity"/>
    <property type="evidence" value="ECO:0007669"/>
    <property type="project" value="InterPro"/>
</dbReference>
<comment type="function">
    <text evidence="17">Member of the two-component regulatory system NreB/NreC involved in the control of dissimilatory nitrate/nitrite reduction in response to oxygen. NreB functions as a direct oxygen sensor histidine kinase which is autophosphorylated, in the absence of oxygen, probably at the conserved histidine residue, and transfers its phosphate group probably to a conserved aspartate residue of NreC. NreB/NreC activates the expression of the nitrate (narGHJI) and nitrite (nir) reductase operons, as well as the putative nitrate transporter gene narT.</text>
</comment>
<evidence type="ECO:0000256" key="4">
    <source>
        <dbReference type="ARBA" id="ARBA00012438"/>
    </source>
</evidence>
<evidence type="ECO:0000256" key="1">
    <source>
        <dbReference type="ARBA" id="ARBA00000085"/>
    </source>
</evidence>
<dbReference type="GO" id="GO:0005737">
    <property type="term" value="C:cytoplasm"/>
    <property type="evidence" value="ECO:0007669"/>
    <property type="project" value="UniProtKB-SubCell"/>
</dbReference>
<dbReference type="PANTHER" id="PTHR24421:SF10">
    <property type="entry name" value="NITRATE_NITRITE SENSOR PROTEIN NARQ"/>
    <property type="match status" value="1"/>
</dbReference>
<dbReference type="GO" id="GO:0051539">
    <property type="term" value="F:4 iron, 4 sulfur cluster binding"/>
    <property type="evidence" value="ECO:0007669"/>
    <property type="project" value="UniProtKB-KW"/>
</dbReference>
<evidence type="ECO:0000256" key="11">
    <source>
        <dbReference type="ARBA" id="ARBA00022741"/>
    </source>
</evidence>
<keyword evidence="12 22" id="KW-0418">Kinase</keyword>
<evidence type="ECO:0000256" key="16">
    <source>
        <dbReference type="ARBA" id="ARBA00023014"/>
    </source>
</evidence>
<sequence>MEKVRIAKDSTELPMSVRKDYLRAGYKLLKQNDSDSTYLKNLSQISITGYRIKDSLFYRNVYEELSSLAIKSNDYQILGEAHWDMAAFLKSYLVIDSSYYYYQLAYQSFDKLPTDSPSEYLKARMLYSMAQAQDDLKDYLGAESNVSKAIKTFAEQKDDYWLSASYNLLASIQSGFKNEDKTREYLKKAGDYLESLNDENLVWINKNNLANSYLREEDYESAIQEYKPLLQNDEFKQQDPELYSKALVGHTYARFKLGETDEELNQEYLKAINTFIKIDEPQDLGWARQKLAELLLAQGKKDEAVKLAKEVKQFAEETQNNDRRLEVLKFLTEIDSENAVAYSTAYYKLSEQLKEEERATRDKFARIRLETDQIIEENEVLSRQKQIWIGITLGLILFGISLFTIIAQRISNNRLKFQQKQQESNQEIYNLMLAQQGKFEEGKKLEQKRISEELHDGVLGQMLGIRLVLTGLNEMADEKSVEQRAELIEKLRETEEEIRTISHELNNASYQKIHNFIVSLEDMINSIGASSGITCSFTYDSLLEWDSLEGDIKINAYRIVQESLQNCVKHANCKNAFVNFECENNFLKLSIKDDGKGFDINKGKRGIGLRNIISRVKKVNGTLDIESKKGKGTTIKVSIPMNYAKQTEILEDFEIKQTAKA</sequence>
<dbReference type="InterPro" id="IPR050482">
    <property type="entry name" value="Sensor_HK_TwoCompSys"/>
</dbReference>
<gene>
    <name evidence="22" type="ORF">CLV81_2940</name>
</gene>
<evidence type="ECO:0000256" key="7">
    <source>
        <dbReference type="ARBA" id="ARBA00022490"/>
    </source>
</evidence>
<keyword evidence="6" id="KW-0004">4Fe-4S</keyword>
<reference evidence="22 23" key="1">
    <citation type="submission" date="2018-03" db="EMBL/GenBank/DDBJ databases">
        <title>Genomic Encyclopedia of Archaeal and Bacterial Type Strains, Phase II (KMG-II): from individual species to whole genera.</title>
        <authorList>
            <person name="Goeker M."/>
        </authorList>
    </citation>
    <scope>NUCLEOTIDE SEQUENCE [LARGE SCALE GENOMIC DNA]</scope>
    <source>
        <strain evidence="22 23">DSM 25027</strain>
    </source>
</reference>
<evidence type="ECO:0000256" key="17">
    <source>
        <dbReference type="ARBA" id="ARBA00024827"/>
    </source>
</evidence>
<dbReference type="Gene3D" id="3.30.565.10">
    <property type="entry name" value="Histidine kinase-like ATPase, C-terminal domain"/>
    <property type="match status" value="1"/>
</dbReference>
<dbReference type="GO" id="GO:0016020">
    <property type="term" value="C:membrane"/>
    <property type="evidence" value="ECO:0007669"/>
    <property type="project" value="InterPro"/>
</dbReference>
<dbReference type="SMART" id="SM00387">
    <property type="entry name" value="HATPase_c"/>
    <property type="match status" value="1"/>
</dbReference>
<dbReference type="GO" id="GO:0005524">
    <property type="term" value="F:ATP binding"/>
    <property type="evidence" value="ECO:0007669"/>
    <property type="project" value="UniProtKB-KW"/>
</dbReference>
<keyword evidence="8" id="KW-0597">Phosphoprotein</keyword>
<dbReference type="CDD" id="cd16917">
    <property type="entry name" value="HATPase_UhpB-NarQ-NarX-like"/>
    <property type="match status" value="1"/>
</dbReference>
<dbReference type="PRINTS" id="PR00344">
    <property type="entry name" value="BCTRLSENSOR"/>
</dbReference>
<keyword evidence="13" id="KW-0067">ATP-binding</keyword>
<evidence type="ECO:0000256" key="20">
    <source>
        <dbReference type="SAM" id="Phobius"/>
    </source>
</evidence>
<keyword evidence="20" id="KW-0812">Transmembrane</keyword>
<dbReference type="Gene3D" id="1.25.40.10">
    <property type="entry name" value="Tetratricopeptide repeat domain"/>
    <property type="match status" value="1"/>
</dbReference>
<keyword evidence="7" id="KW-0963">Cytoplasm</keyword>
<evidence type="ECO:0000256" key="8">
    <source>
        <dbReference type="ARBA" id="ARBA00022553"/>
    </source>
</evidence>
<comment type="caution">
    <text evidence="22">The sequence shown here is derived from an EMBL/GenBank/DDBJ whole genome shotgun (WGS) entry which is preliminary data.</text>
</comment>
<accession>A0A2T0MAM3</accession>
<keyword evidence="19" id="KW-0175">Coiled coil</keyword>
<keyword evidence="11" id="KW-0547">Nucleotide-binding</keyword>
<feature type="domain" description="Histidine kinase" evidence="21">
    <location>
        <begin position="449"/>
        <end position="643"/>
    </location>
</feature>
<comment type="cofactor">
    <cofactor evidence="2">
        <name>[4Fe-4S] cluster</name>
        <dbReference type="ChEBI" id="CHEBI:49883"/>
    </cofactor>
</comment>
<dbReference type="Pfam" id="PF02518">
    <property type="entry name" value="HATPase_c"/>
    <property type="match status" value="1"/>
</dbReference>
<evidence type="ECO:0000256" key="15">
    <source>
        <dbReference type="ARBA" id="ARBA00023012"/>
    </source>
</evidence>
<dbReference type="InterPro" id="IPR011990">
    <property type="entry name" value="TPR-like_helical_dom_sf"/>
</dbReference>
<protein>
    <recommendedName>
        <fullName evidence="5">Oxygen sensor histidine kinase NreB</fullName>
        <ecNumber evidence="4">2.7.13.3</ecNumber>
    </recommendedName>
    <alternativeName>
        <fullName evidence="18">Nitrogen regulation protein B</fullName>
    </alternativeName>
</protein>
<dbReference type="InterPro" id="IPR005467">
    <property type="entry name" value="His_kinase_dom"/>
</dbReference>
<evidence type="ECO:0000256" key="2">
    <source>
        <dbReference type="ARBA" id="ARBA00001966"/>
    </source>
</evidence>
<evidence type="ECO:0000256" key="13">
    <source>
        <dbReference type="ARBA" id="ARBA00022840"/>
    </source>
</evidence>
<dbReference type="SUPFAM" id="SSF55874">
    <property type="entry name" value="ATPase domain of HSP90 chaperone/DNA topoisomerase II/histidine kinase"/>
    <property type="match status" value="1"/>
</dbReference>
<keyword evidence="10" id="KW-0479">Metal-binding</keyword>
<organism evidence="22 23">
    <name type="scientific">Flagellimonas meridianipacifica</name>
    <dbReference type="NCBI Taxonomy" id="1080225"/>
    <lineage>
        <taxon>Bacteria</taxon>
        <taxon>Pseudomonadati</taxon>
        <taxon>Bacteroidota</taxon>
        <taxon>Flavobacteriia</taxon>
        <taxon>Flavobacteriales</taxon>
        <taxon>Flavobacteriaceae</taxon>
        <taxon>Flagellimonas</taxon>
    </lineage>
</organism>
<dbReference type="PANTHER" id="PTHR24421">
    <property type="entry name" value="NITRATE/NITRITE SENSOR PROTEIN NARX-RELATED"/>
    <property type="match status" value="1"/>
</dbReference>
<dbReference type="InterPro" id="IPR004358">
    <property type="entry name" value="Sig_transdc_His_kin-like_C"/>
</dbReference>
<dbReference type="InterPro" id="IPR036890">
    <property type="entry name" value="HATPase_C_sf"/>
</dbReference>
<dbReference type="InterPro" id="IPR003594">
    <property type="entry name" value="HATPase_dom"/>
</dbReference>
<proteinExistence type="predicted"/>
<dbReference type="GO" id="GO:0046872">
    <property type="term" value="F:metal ion binding"/>
    <property type="evidence" value="ECO:0007669"/>
    <property type="project" value="UniProtKB-KW"/>
</dbReference>
<evidence type="ECO:0000256" key="6">
    <source>
        <dbReference type="ARBA" id="ARBA00022485"/>
    </source>
</evidence>
<dbReference type="AlphaFoldDB" id="A0A2T0MAM3"/>
<keyword evidence="20" id="KW-1133">Transmembrane helix</keyword>
<evidence type="ECO:0000313" key="23">
    <source>
        <dbReference type="Proteomes" id="UP000237640"/>
    </source>
</evidence>
<evidence type="ECO:0000256" key="9">
    <source>
        <dbReference type="ARBA" id="ARBA00022679"/>
    </source>
</evidence>
<dbReference type="GO" id="GO:0000155">
    <property type="term" value="F:phosphorelay sensor kinase activity"/>
    <property type="evidence" value="ECO:0007669"/>
    <property type="project" value="InterPro"/>
</dbReference>
<evidence type="ECO:0000313" key="22">
    <source>
        <dbReference type="EMBL" id="PRX54539.1"/>
    </source>
</evidence>
<dbReference type="EMBL" id="PVYX01000002">
    <property type="protein sequence ID" value="PRX54539.1"/>
    <property type="molecule type" value="Genomic_DNA"/>
</dbReference>
<keyword evidence="20" id="KW-0472">Membrane</keyword>